<protein>
    <submittedName>
        <fullName evidence="3">Putative F-box domain-containing protein</fullName>
    </submittedName>
</protein>
<name>A0A2P6QPS9_ROSCH</name>
<accession>A0A2P6QPS9</accession>
<dbReference type="OrthoDB" id="605328at2759"/>
<dbReference type="InterPro" id="IPR001810">
    <property type="entry name" value="F-box_dom"/>
</dbReference>
<dbReference type="PANTHER" id="PTHR35546">
    <property type="entry name" value="F-BOX PROTEIN INTERACTION DOMAIN PROTEIN-RELATED"/>
    <property type="match status" value="1"/>
</dbReference>
<feature type="domain" description="F-box associated beta-propeller type 1" evidence="2">
    <location>
        <begin position="109"/>
        <end position="296"/>
    </location>
</feature>
<feature type="domain" description="F-box" evidence="1">
    <location>
        <begin position="24"/>
        <end position="60"/>
    </location>
</feature>
<organism evidence="3 4">
    <name type="scientific">Rosa chinensis</name>
    <name type="common">China rose</name>
    <dbReference type="NCBI Taxonomy" id="74649"/>
    <lineage>
        <taxon>Eukaryota</taxon>
        <taxon>Viridiplantae</taxon>
        <taxon>Streptophyta</taxon>
        <taxon>Embryophyta</taxon>
        <taxon>Tracheophyta</taxon>
        <taxon>Spermatophyta</taxon>
        <taxon>Magnoliopsida</taxon>
        <taxon>eudicotyledons</taxon>
        <taxon>Gunneridae</taxon>
        <taxon>Pentapetalae</taxon>
        <taxon>rosids</taxon>
        <taxon>fabids</taxon>
        <taxon>Rosales</taxon>
        <taxon>Rosaceae</taxon>
        <taxon>Rosoideae</taxon>
        <taxon>Rosoideae incertae sedis</taxon>
        <taxon>Rosa</taxon>
    </lineage>
</organism>
<keyword evidence="4" id="KW-1185">Reference proteome</keyword>
<dbReference type="Pfam" id="PF00646">
    <property type="entry name" value="F-box"/>
    <property type="match status" value="1"/>
</dbReference>
<dbReference type="OMA" id="DEYLRHE"/>
<dbReference type="Proteomes" id="UP000238479">
    <property type="component" value="Chromosome 4"/>
</dbReference>
<dbReference type="InterPro" id="IPR017451">
    <property type="entry name" value="F-box-assoc_interact_dom"/>
</dbReference>
<dbReference type="STRING" id="74649.A0A2P6QPS9"/>
<dbReference type="AlphaFoldDB" id="A0A2P6QPS9"/>
<comment type="caution">
    <text evidence="3">The sequence shown here is derived from an EMBL/GenBank/DDBJ whole genome shotgun (WGS) entry which is preliminary data.</text>
</comment>
<sequence>MAQTKERRIRCDSSSAAETVADVEELLTKILVSVPPRSLVRFKCVSKHWLTLISDPGFFRRQTHQKSKISGFFSSKTEDEFFKSIALRDREIPSGNPFKTINDSFADGSKLRILQSCNGLFLCHIPIVDVLEEGKHHPLYVVNPTTNQFRALSCPSSEAWDPFMFVRYALAFNPSKSPHYKVICVNNFPYCYDRGQHEIDIYSSETGEWKRLEVPFFPSPSDVGRHHDFVQKAMHFDYRSRKGAVYCNGAVHWIRDRREAIFPLRFFGDGRSELVRNETDVLHYFDIGEERLGLVSATPPVPLVVKNIPLDFGSCPTEWPRLAQRYFGESGGHLYLIETYQHCKTQFDVMEMERDYSGWFVKYHVDLNPLFTALPDSNAFVVLSLSQEEENDNEEDYSGDLLLHMPGKVLTYSLRNKAFKKSVELANKEYFLALDDEYLRHEVVLFPYIESLACVGR</sequence>
<dbReference type="PANTHER" id="PTHR35546:SF25">
    <property type="entry name" value="F-BOX DOMAIN-CONTAINING PROTEIN"/>
    <property type="match status" value="1"/>
</dbReference>
<evidence type="ECO:0000259" key="1">
    <source>
        <dbReference type="Pfam" id="PF00646"/>
    </source>
</evidence>
<dbReference type="SUPFAM" id="SSF81383">
    <property type="entry name" value="F-box domain"/>
    <property type="match status" value="1"/>
</dbReference>
<dbReference type="InterPro" id="IPR006527">
    <property type="entry name" value="F-box-assoc_dom_typ1"/>
</dbReference>
<dbReference type="EMBL" id="PDCK01000042">
    <property type="protein sequence ID" value="PRQ36185.1"/>
    <property type="molecule type" value="Genomic_DNA"/>
</dbReference>
<dbReference type="InterPro" id="IPR036047">
    <property type="entry name" value="F-box-like_dom_sf"/>
</dbReference>
<dbReference type="Gramene" id="PRQ36185">
    <property type="protein sequence ID" value="PRQ36185"/>
    <property type="gene ID" value="RchiOBHm_Chr4g0388641"/>
</dbReference>
<dbReference type="Gene3D" id="1.20.1280.50">
    <property type="match status" value="1"/>
</dbReference>
<evidence type="ECO:0000313" key="3">
    <source>
        <dbReference type="EMBL" id="PRQ36185.1"/>
    </source>
</evidence>
<dbReference type="NCBIfam" id="TIGR01640">
    <property type="entry name" value="F_box_assoc_1"/>
    <property type="match status" value="1"/>
</dbReference>
<gene>
    <name evidence="3" type="ORF">RchiOBHm_Chr4g0388641</name>
</gene>
<dbReference type="InterPro" id="IPR055290">
    <property type="entry name" value="At3g26010-like"/>
</dbReference>
<proteinExistence type="predicted"/>
<evidence type="ECO:0000259" key="2">
    <source>
        <dbReference type="Pfam" id="PF07734"/>
    </source>
</evidence>
<reference evidence="3 4" key="1">
    <citation type="journal article" date="2018" name="Nat. Genet.">
        <title>The Rosa genome provides new insights in the design of modern roses.</title>
        <authorList>
            <person name="Bendahmane M."/>
        </authorList>
    </citation>
    <scope>NUCLEOTIDE SEQUENCE [LARGE SCALE GENOMIC DNA]</scope>
    <source>
        <strain evidence="4">cv. Old Blush</strain>
    </source>
</reference>
<evidence type="ECO:0000313" key="4">
    <source>
        <dbReference type="Proteomes" id="UP000238479"/>
    </source>
</evidence>
<dbReference type="Pfam" id="PF07734">
    <property type="entry name" value="FBA_1"/>
    <property type="match status" value="1"/>
</dbReference>